<dbReference type="CDD" id="cd00518">
    <property type="entry name" value="H2MP"/>
    <property type="match status" value="1"/>
</dbReference>
<sequence>MSASSPSLSSTVLAGVPTVIAHLPVRGAGTRPVSSATPASRTHRPRGWAQTDVCRPSVRWPHASGATRSACRGRKDGVSPPHVSSRIVVIGIGNIHRRDDGVGPAVITRLTRQVEEGTLSASVGLHVSDGEPARLLALWESADLGVVVDAARNSPPAPGRVHRLEADGLVLPPAADASSHGLGLGDALRLAHALDRLPRRLVVYGVEAADTGFGTGLTPRIAEAVGPLTERVVEELCDPRFRARPGRDGESASTCLSADHGGV</sequence>
<dbReference type="Pfam" id="PF01750">
    <property type="entry name" value="HycI"/>
    <property type="match status" value="1"/>
</dbReference>
<keyword evidence="4" id="KW-0378">Hydrolase</keyword>
<comment type="caution">
    <text evidence="6">The sequence shown here is derived from an EMBL/GenBank/DDBJ whole genome shotgun (WGS) entry which is preliminary data.</text>
</comment>
<comment type="similarity">
    <text evidence="1">Belongs to the peptidase A31 family.</text>
</comment>
<dbReference type="PANTHER" id="PTHR30302">
    <property type="entry name" value="HYDROGENASE 1 MATURATION PROTEASE"/>
    <property type="match status" value="1"/>
</dbReference>
<feature type="compositionally biased region" description="Basic and acidic residues" evidence="5">
    <location>
        <begin position="241"/>
        <end position="250"/>
    </location>
</feature>
<dbReference type="GO" id="GO:0006508">
    <property type="term" value="P:proteolysis"/>
    <property type="evidence" value="ECO:0007669"/>
    <property type="project" value="UniProtKB-KW"/>
</dbReference>
<evidence type="ECO:0000313" key="7">
    <source>
        <dbReference type="Proteomes" id="UP001519064"/>
    </source>
</evidence>
<evidence type="ECO:0000256" key="2">
    <source>
        <dbReference type="ARBA" id="ARBA00022670"/>
    </source>
</evidence>
<dbReference type="InterPro" id="IPR023430">
    <property type="entry name" value="Pept_HybD-like_dom_sf"/>
</dbReference>
<feature type="region of interest" description="Disordered" evidence="5">
    <location>
        <begin position="241"/>
        <end position="263"/>
    </location>
</feature>
<dbReference type="InterPro" id="IPR000671">
    <property type="entry name" value="Peptidase_A31"/>
</dbReference>
<evidence type="ECO:0000313" key="6">
    <source>
        <dbReference type="EMBL" id="MBO8191235.1"/>
    </source>
</evidence>
<protein>
    <submittedName>
        <fullName evidence="6">Hydrogenase maturation protease</fullName>
    </submittedName>
</protein>
<dbReference type="Gene3D" id="3.40.50.1450">
    <property type="entry name" value="HybD-like"/>
    <property type="match status" value="1"/>
</dbReference>
<gene>
    <name evidence="6" type="ORF">ITI46_05945</name>
</gene>
<dbReference type="GO" id="GO:0008233">
    <property type="term" value="F:peptidase activity"/>
    <property type="evidence" value="ECO:0007669"/>
    <property type="project" value="UniProtKB-KW"/>
</dbReference>
<dbReference type="NCBIfam" id="TIGR00072">
    <property type="entry name" value="hydrog_prot"/>
    <property type="match status" value="1"/>
</dbReference>
<evidence type="ECO:0000256" key="5">
    <source>
        <dbReference type="SAM" id="MobiDB-lite"/>
    </source>
</evidence>
<dbReference type="SUPFAM" id="SSF53163">
    <property type="entry name" value="HybD-like"/>
    <property type="match status" value="1"/>
</dbReference>
<feature type="region of interest" description="Disordered" evidence="5">
    <location>
        <begin position="27"/>
        <end position="81"/>
    </location>
</feature>
<dbReference type="Proteomes" id="UP001519064">
    <property type="component" value="Unassembled WGS sequence"/>
</dbReference>
<evidence type="ECO:0000256" key="4">
    <source>
        <dbReference type="ARBA" id="ARBA00022801"/>
    </source>
</evidence>
<reference evidence="6 7" key="1">
    <citation type="submission" date="2020-11" db="EMBL/GenBank/DDBJ databases">
        <title>Streptomyces spirodelae sp. nov., isolated from duckweed.</title>
        <authorList>
            <person name="Saimee Y."/>
            <person name="Duangmal K."/>
        </authorList>
    </citation>
    <scope>NUCLEOTIDE SEQUENCE [LARGE SCALE GENOMIC DNA]</scope>
    <source>
        <strain evidence="6 7">S16-07</strain>
    </source>
</reference>
<keyword evidence="7" id="KW-1185">Reference proteome</keyword>
<accession>A0ABS3X778</accession>
<proteinExistence type="inferred from homology"/>
<organism evidence="6 7">
    <name type="scientific">Streptomyces oryzae</name>
    <dbReference type="NCBI Taxonomy" id="1434886"/>
    <lineage>
        <taxon>Bacteria</taxon>
        <taxon>Bacillati</taxon>
        <taxon>Actinomycetota</taxon>
        <taxon>Actinomycetes</taxon>
        <taxon>Kitasatosporales</taxon>
        <taxon>Streptomycetaceae</taxon>
        <taxon>Streptomyces</taxon>
    </lineage>
</organism>
<name>A0ABS3X778_9ACTN</name>
<evidence type="ECO:0000256" key="3">
    <source>
        <dbReference type="ARBA" id="ARBA00022750"/>
    </source>
</evidence>
<evidence type="ECO:0000256" key="1">
    <source>
        <dbReference type="ARBA" id="ARBA00006814"/>
    </source>
</evidence>
<dbReference type="PANTHER" id="PTHR30302:SF1">
    <property type="entry name" value="HYDROGENASE 2 MATURATION PROTEASE"/>
    <property type="match status" value="1"/>
</dbReference>
<keyword evidence="2 6" id="KW-0645">Protease</keyword>
<keyword evidence="3" id="KW-0064">Aspartyl protease</keyword>
<dbReference type="EMBL" id="JADKMA010000018">
    <property type="protein sequence ID" value="MBO8191235.1"/>
    <property type="molecule type" value="Genomic_DNA"/>
</dbReference>